<feature type="compositionally biased region" description="Polar residues" evidence="7">
    <location>
        <begin position="492"/>
        <end position="501"/>
    </location>
</feature>
<comment type="subcellular location">
    <subcellularLocation>
        <location evidence="1">Cell membrane</location>
    </subcellularLocation>
    <subcellularLocation>
        <location evidence="2">Cytoplasm</location>
        <location evidence="2">Cytosol</location>
    </subcellularLocation>
</comment>
<dbReference type="GO" id="GO:0072659">
    <property type="term" value="P:protein localization to plasma membrane"/>
    <property type="evidence" value="ECO:0007669"/>
    <property type="project" value="TreeGrafter"/>
</dbReference>
<feature type="compositionally biased region" description="Polar residues" evidence="7">
    <location>
        <begin position="789"/>
        <end position="798"/>
    </location>
</feature>
<evidence type="ECO:0000313" key="8">
    <source>
        <dbReference type="EnsemblMetazoa" id="AATE015482-PA.1"/>
    </source>
</evidence>
<evidence type="ECO:0000256" key="5">
    <source>
        <dbReference type="ARBA" id="ARBA00023136"/>
    </source>
</evidence>
<dbReference type="GO" id="GO:0005829">
    <property type="term" value="C:cytosol"/>
    <property type="evidence" value="ECO:0007669"/>
    <property type="project" value="UniProtKB-SubCell"/>
</dbReference>
<feature type="compositionally biased region" description="Gly residues" evidence="7">
    <location>
        <begin position="398"/>
        <end position="407"/>
    </location>
</feature>
<feature type="compositionally biased region" description="Polar residues" evidence="7">
    <location>
        <begin position="223"/>
        <end position="233"/>
    </location>
</feature>
<evidence type="ECO:0000256" key="6">
    <source>
        <dbReference type="ARBA" id="ARBA00034482"/>
    </source>
</evidence>
<dbReference type="STRING" id="41427.A0A182JCG4"/>
<dbReference type="Pfam" id="PF09790">
    <property type="entry name" value="Hyccin"/>
    <property type="match status" value="1"/>
</dbReference>
<organism evidence="8">
    <name type="scientific">Anopheles atroparvus</name>
    <name type="common">European mosquito</name>
    <dbReference type="NCBI Taxonomy" id="41427"/>
    <lineage>
        <taxon>Eukaryota</taxon>
        <taxon>Metazoa</taxon>
        <taxon>Ecdysozoa</taxon>
        <taxon>Arthropoda</taxon>
        <taxon>Hexapoda</taxon>
        <taxon>Insecta</taxon>
        <taxon>Pterygota</taxon>
        <taxon>Neoptera</taxon>
        <taxon>Endopterygota</taxon>
        <taxon>Diptera</taxon>
        <taxon>Nematocera</taxon>
        <taxon>Culicoidea</taxon>
        <taxon>Culicidae</taxon>
        <taxon>Anophelinae</taxon>
        <taxon>Anopheles</taxon>
    </lineage>
</organism>
<evidence type="ECO:0000256" key="2">
    <source>
        <dbReference type="ARBA" id="ARBA00004514"/>
    </source>
</evidence>
<feature type="region of interest" description="Disordered" evidence="7">
    <location>
        <begin position="218"/>
        <end position="237"/>
    </location>
</feature>
<dbReference type="PANTHER" id="PTHR31220:SF1">
    <property type="entry name" value="GH21176P"/>
    <property type="match status" value="1"/>
</dbReference>
<feature type="compositionally biased region" description="Polar residues" evidence="7">
    <location>
        <begin position="408"/>
        <end position="417"/>
    </location>
</feature>
<feature type="compositionally biased region" description="Low complexity" evidence="7">
    <location>
        <begin position="671"/>
        <end position="682"/>
    </location>
</feature>
<reference evidence="8" key="1">
    <citation type="submission" date="2022-08" db="UniProtKB">
        <authorList>
            <consortium name="EnsemblMetazoa"/>
        </authorList>
    </citation>
    <scope>IDENTIFICATION</scope>
    <source>
        <strain evidence="8">EBRO</strain>
    </source>
</reference>
<feature type="compositionally biased region" description="Low complexity" evidence="7">
    <location>
        <begin position="456"/>
        <end position="468"/>
    </location>
</feature>
<proteinExistence type="inferred from homology"/>
<keyword evidence="5" id="KW-0472">Membrane</keyword>
<dbReference type="PANTHER" id="PTHR31220">
    <property type="entry name" value="HYCCIN RELATED"/>
    <property type="match status" value="1"/>
</dbReference>
<feature type="compositionally biased region" description="Gly residues" evidence="7">
    <location>
        <begin position="775"/>
        <end position="786"/>
    </location>
</feature>
<dbReference type="AlphaFoldDB" id="A0A182JCG4"/>
<keyword evidence="3" id="KW-1003">Cell membrane</keyword>
<feature type="region of interest" description="Disordered" evidence="7">
    <location>
        <begin position="392"/>
        <end position="682"/>
    </location>
</feature>
<feature type="region of interest" description="Disordered" evidence="7">
    <location>
        <begin position="767"/>
        <end position="799"/>
    </location>
</feature>
<dbReference type="GO" id="GO:0005886">
    <property type="term" value="C:plasma membrane"/>
    <property type="evidence" value="ECO:0007669"/>
    <property type="project" value="UniProtKB-SubCell"/>
</dbReference>
<comment type="similarity">
    <text evidence="6">Belongs to the Hyccin family.</text>
</comment>
<evidence type="ECO:0000256" key="4">
    <source>
        <dbReference type="ARBA" id="ARBA00022490"/>
    </source>
</evidence>
<accession>A0A182JCG4</accession>
<evidence type="ECO:0000256" key="7">
    <source>
        <dbReference type="SAM" id="MobiDB-lite"/>
    </source>
</evidence>
<feature type="compositionally biased region" description="Basic and acidic residues" evidence="7">
    <location>
        <begin position="438"/>
        <end position="447"/>
    </location>
</feature>
<dbReference type="VEuPathDB" id="VectorBase:AATE015482"/>
<feature type="compositionally biased region" description="Gly residues" evidence="7">
    <location>
        <begin position="607"/>
        <end position="626"/>
    </location>
</feature>
<protein>
    <submittedName>
        <fullName evidence="8">Uncharacterized protein</fullName>
    </submittedName>
</protein>
<dbReference type="InterPro" id="IPR018619">
    <property type="entry name" value="Hyccin"/>
</dbReference>
<dbReference type="GO" id="GO:0046854">
    <property type="term" value="P:phosphatidylinositol phosphate biosynthetic process"/>
    <property type="evidence" value="ECO:0007669"/>
    <property type="project" value="TreeGrafter"/>
</dbReference>
<evidence type="ECO:0000256" key="1">
    <source>
        <dbReference type="ARBA" id="ARBA00004236"/>
    </source>
</evidence>
<feature type="compositionally biased region" description="Basic and acidic residues" evidence="7">
    <location>
        <begin position="649"/>
        <end position="669"/>
    </location>
</feature>
<dbReference type="EnsemblMetazoa" id="AATE015482-RA">
    <property type="protein sequence ID" value="AATE015482-PA.1"/>
    <property type="gene ID" value="AATE015482"/>
</dbReference>
<sequence>MAEAIIADWISDYSALQDTELRTYAAQHEHDFEISKALYTILNERTKYKDLIHPICNQLCNFYRSNEVELRRFTLQFVPMLIYLYLNSVALGDKKGCRSIETLLICIYNIEVSSEDGSPKVVSFRMPVLAQASVYHEEKSLQPSDLRRWEENSNKDINWGPLPSIESINAQNRLKVMTALLFTYNQQLNQIHKPALYHLCKTTSLLVNQGFPKLPGGHMHRSSYGSDPISPQQPMAAPSHIVRPPPRIAVNAQFLVELAHANYFAMFNEFGSAAIEAVTDLHSRACYEMLPEVILVSNAIRNSLHANPSGQPSDGPMGISVALTPATTTVTVSKSMITNASFRTKKLPDDLEVEFVNSLQTTQQEMMSKLAMIDADVGNGTTVGAGMPVAGASASTGPQGGGVGGGSQSAINGSTMANGMVAADHAGGNPDDFSSPRAEPKKKESSRKWKNWGWKTNTANATANPNNTEQARGGGPKQASIEEEADSPKRSGASTRHSSPADSPKHKLLLGTGKVEDVNSNSSISPASLRRKKFLSSKNQSPVNRSEARASAGARLYEEFESSFQDSDSDELAALIGPTKDDNSGPPHLTSINEEGEGGLPSADGSTKGGGAGGVATAGGGTGGASATGTPGKPKDSKTHKVLGGFKKLKPEKDKDKDKDKERDKDSKDASGTTPVVLVSTGTGSVTVPVGNAGGTGSTIGGTSLVEEAKALMSSAKKLNSKEKLSASGVGGGQPATVVVLSNGSILMGAGPSATSNGDSGTDGSTVIGTTLAPGSGGGTANGGLGKQSLDNGESFDSGSELIQHHCNTVINSSNSNSSNGGSTIKTTVLDMKNHGSIQVSQV</sequence>
<keyword evidence="4" id="KW-0963">Cytoplasm</keyword>
<evidence type="ECO:0000256" key="3">
    <source>
        <dbReference type="ARBA" id="ARBA00022475"/>
    </source>
</evidence>
<name>A0A182JCG4_ANOAO</name>